<protein>
    <submittedName>
        <fullName evidence="3">Amidase</fullName>
    </submittedName>
</protein>
<dbReference type="InterPro" id="IPR036928">
    <property type="entry name" value="AS_sf"/>
</dbReference>
<evidence type="ECO:0000313" key="3">
    <source>
        <dbReference type="EMBL" id="MFD0916295.1"/>
    </source>
</evidence>
<dbReference type="Proteomes" id="UP001597101">
    <property type="component" value="Unassembled WGS sequence"/>
</dbReference>
<dbReference type="RefSeq" id="WP_377212154.1">
    <property type="nucleotide sequence ID" value="NZ_JBHTJV010000005.1"/>
</dbReference>
<dbReference type="Gene3D" id="3.90.1300.10">
    <property type="entry name" value="Amidase signature (AS) domain"/>
    <property type="match status" value="1"/>
</dbReference>
<feature type="domain" description="Amidase" evidence="2">
    <location>
        <begin position="45"/>
        <end position="403"/>
    </location>
</feature>
<comment type="caution">
    <text evidence="3">The sequence shown here is derived from an EMBL/GenBank/DDBJ whole genome shotgun (WGS) entry which is preliminary data.</text>
</comment>
<evidence type="ECO:0000313" key="4">
    <source>
        <dbReference type="Proteomes" id="UP001597101"/>
    </source>
</evidence>
<comment type="similarity">
    <text evidence="1">Belongs to the amidase family.</text>
</comment>
<evidence type="ECO:0000259" key="2">
    <source>
        <dbReference type="Pfam" id="PF01425"/>
    </source>
</evidence>
<proteinExistence type="inferred from homology"/>
<dbReference type="SUPFAM" id="SSF75304">
    <property type="entry name" value="Amidase signature (AS) enzymes"/>
    <property type="match status" value="1"/>
</dbReference>
<dbReference type="EMBL" id="JBHTJV010000005">
    <property type="protein sequence ID" value="MFD0916295.1"/>
    <property type="molecule type" value="Genomic_DNA"/>
</dbReference>
<dbReference type="PANTHER" id="PTHR11895">
    <property type="entry name" value="TRANSAMIDASE"/>
    <property type="match status" value="1"/>
</dbReference>
<organism evidence="3 4">
    <name type="scientific">Pseudahrensia aquimaris</name>
    <dbReference type="NCBI Taxonomy" id="744461"/>
    <lineage>
        <taxon>Bacteria</taxon>
        <taxon>Pseudomonadati</taxon>
        <taxon>Pseudomonadota</taxon>
        <taxon>Alphaproteobacteria</taxon>
        <taxon>Hyphomicrobiales</taxon>
        <taxon>Ahrensiaceae</taxon>
        <taxon>Pseudahrensia</taxon>
    </lineage>
</organism>
<evidence type="ECO:0000256" key="1">
    <source>
        <dbReference type="ARBA" id="ARBA00009199"/>
    </source>
</evidence>
<gene>
    <name evidence="3" type="ORF">ACFQ14_07750</name>
</gene>
<name>A0ABW3FH85_9HYPH</name>
<dbReference type="InterPro" id="IPR023631">
    <property type="entry name" value="Amidase_dom"/>
</dbReference>
<keyword evidence="4" id="KW-1185">Reference proteome</keyword>
<sequence length="414" mass="43709">MKPFAPLSALSIARDLEAGTLSPQDVFEHQNERIKALEETLQVFASSVPKAAAHNGPLRGISIGVKDIYDTFDMPTGHNSPIYTDHHPRADSSLVAMLREAGATIAGKTVTTEFAFFHPGPTRNPHNTNHTPGGSSSGSAAGVAAGFFPAAIGSQTGGSVVRPAAFCGVSGYKPSFRLFPTVGMKCFSWLLDTAGFFAASAADNAFVASACSGRNLQVREADISAPRIGVFRQKADHLQSDAMQSAIEQMINAAQAAGASVVEITASEEFEACDAAHSTIQDYEAYRALGFERQNHANLLSPMLSDHLAKAALVTSDAYDNARRTANRARKASHALFESCDILIAPSAPGAAPEGLASTGNSVFNRPWTLLGMPCVNVPGTFDANAMPLGVQVIAPFGQDQKALQAAHWLEKRV</sequence>
<dbReference type="PANTHER" id="PTHR11895:SF151">
    <property type="entry name" value="GLUTAMYL-TRNA(GLN) AMIDOTRANSFERASE SUBUNIT A"/>
    <property type="match status" value="1"/>
</dbReference>
<dbReference type="Pfam" id="PF01425">
    <property type="entry name" value="Amidase"/>
    <property type="match status" value="1"/>
</dbReference>
<dbReference type="InterPro" id="IPR000120">
    <property type="entry name" value="Amidase"/>
</dbReference>
<accession>A0ABW3FH85</accession>
<reference evidence="4" key="1">
    <citation type="journal article" date="2019" name="Int. J. Syst. Evol. Microbiol.">
        <title>The Global Catalogue of Microorganisms (GCM) 10K type strain sequencing project: providing services to taxonomists for standard genome sequencing and annotation.</title>
        <authorList>
            <consortium name="The Broad Institute Genomics Platform"/>
            <consortium name="The Broad Institute Genome Sequencing Center for Infectious Disease"/>
            <person name="Wu L."/>
            <person name="Ma J."/>
        </authorList>
    </citation>
    <scope>NUCLEOTIDE SEQUENCE [LARGE SCALE GENOMIC DNA]</scope>
    <source>
        <strain evidence="4">CCUG 60023</strain>
    </source>
</reference>